<sequence length="416" mass="44489">MADEQKNLAGLDRPSGTTPVSTPSTEEPEIFVMPEEFYGAAAKPRLEAVSSPVPAISTTTDTSTEKTANKTSGNFTIAIIAMVAILVIALGVAVYFLFFSSPKSVCGNNLCESGESFAACPNDCEPPSPVCGDGSCESSESYLSCPSDCRQPDAICGDKQCNGDETTESCPSDCQPAVECGDGKCEIDRGESYDSCRSDCRPPEPVPSVDTDSDGLTDAEETIIYGSDPNISNSDGDSFVDLNEVLNLFDPAKKEPARLGDNPGISTYRNVDYGIEIFYPTAWGKSDLPAEQSVRFSSSTGETFKITLFTKQSETTLDDWLRSAPVGGVSAVGQAGRSINRHGYEQVTMSDRRTVLISDGMNVALLRYELEGQLEVRYRVTLSVMANSLTFITKPRPSIETVPETGPSFPVSGSSD</sequence>
<name>A0A1F7WEI1_9BACT</name>
<dbReference type="EMBL" id="MGFG01000010">
    <property type="protein sequence ID" value="OGM01236.1"/>
    <property type="molecule type" value="Genomic_DNA"/>
</dbReference>
<keyword evidence="2" id="KW-0812">Transmembrane</keyword>
<accession>A0A1F7WEI1</accession>
<feature type="region of interest" description="Disordered" evidence="1">
    <location>
        <begin position="1"/>
        <end position="29"/>
    </location>
</feature>
<evidence type="ECO:0000256" key="2">
    <source>
        <dbReference type="SAM" id="Phobius"/>
    </source>
</evidence>
<gene>
    <name evidence="3" type="ORF">A2480_01750</name>
</gene>
<dbReference type="STRING" id="1802424.A2480_01750"/>
<feature type="region of interest" description="Disordered" evidence="1">
    <location>
        <begin position="397"/>
        <end position="416"/>
    </location>
</feature>
<evidence type="ECO:0000313" key="3">
    <source>
        <dbReference type="EMBL" id="OGM01236.1"/>
    </source>
</evidence>
<dbReference type="AlphaFoldDB" id="A0A1F7WEI1"/>
<feature type="transmembrane region" description="Helical" evidence="2">
    <location>
        <begin position="75"/>
        <end position="98"/>
    </location>
</feature>
<feature type="region of interest" description="Disordered" evidence="1">
    <location>
        <begin position="196"/>
        <end position="215"/>
    </location>
</feature>
<protein>
    <submittedName>
        <fullName evidence="3">Uncharacterized protein</fullName>
    </submittedName>
</protein>
<evidence type="ECO:0000256" key="1">
    <source>
        <dbReference type="SAM" id="MobiDB-lite"/>
    </source>
</evidence>
<organism evidence="3 4">
    <name type="scientific">Candidatus Uhrbacteria bacterium RIFOXYC2_FULL_47_19</name>
    <dbReference type="NCBI Taxonomy" id="1802424"/>
    <lineage>
        <taxon>Bacteria</taxon>
        <taxon>Candidatus Uhriibacteriota</taxon>
    </lineage>
</organism>
<dbReference type="Proteomes" id="UP000176988">
    <property type="component" value="Unassembled WGS sequence"/>
</dbReference>
<keyword evidence="2" id="KW-0472">Membrane</keyword>
<feature type="compositionally biased region" description="Low complexity" evidence="1">
    <location>
        <begin position="14"/>
        <end position="25"/>
    </location>
</feature>
<evidence type="ECO:0000313" key="4">
    <source>
        <dbReference type="Proteomes" id="UP000176988"/>
    </source>
</evidence>
<proteinExistence type="predicted"/>
<comment type="caution">
    <text evidence="3">The sequence shown here is derived from an EMBL/GenBank/DDBJ whole genome shotgun (WGS) entry which is preliminary data.</text>
</comment>
<keyword evidence="2" id="KW-1133">Transmembrane helix</keyword>
<reference evidence="3 4" key="1">
    <citation type="journal article" date="2016" name="Nat. Commun.">
        <title>Thousands of microbial genomes shed light on interconnected biogeochemical processes in an aquifer system.</title>
        <authorList>
            <person name="Anantharaman K."/>
            <person name="Brown C.T."/>
            <person name="Hug L.A."/>
            <person name="Sharon I."/>
            <person name="Castelle C.J."/>
            <person name="Probst A.J."/>
            <person name="Thomas B.C."/>
            <person name="Singh A."/>
            <person name="Wilkins M.J."/>
            <person name="Karaoz U."/>
            <person name="Brodie E.L."/>
            <person name="Williams K.H."/>
            <person name="Hubbard S.S."/>
            <person name="Banfield J.F."/>
        </authorList>
    </citation>
    <scope>NUCLEOTIDE SEQUENCE [LARGE SCALE GENOMIC DNA]</scope>
</reference>